<evidence type="ECO:0000313" key="3">
    <source>
        <dbReference type="Proteomes" id="UP000182762"/>
    </source>
</evidence>
<dbReference type="Proteomes" id="UP000182762">
    <property type="component" value="Unassembled WGS sequence"/>
</dbReference>
<comment type="caution">
    <text evidence="2">The sequence shown here is derived from an EMBL/GenBank/DDBJ whole genome shotgun (WGS) entry which is preliminary data.</text>
</comment>
<keyword evidence="3" id="KW-1185">Reference proteome</keyword>
<dbReference type="Gene3D" id="3.20.20.70">
    <property type="entry name" value="Aldolase class I"/>
    <property type="match status" value="1"/>
</dbReference>
<dbReference type="PANTHER" id="PTHR35787:SF1">
    <property type="entry name" value="GLYCEROL UPTAKE OPERON ANTITERMINATOR REGULATORY PROTEIN"/>
    <property type="match status" value="1"/>
</dbReference>
<reference evidence="2 3" key="1">
    <citation type="submission" date="2016-10" db="EMBL/GenBank/DDBJ databases">
        <authorList>
            <person name="Varghese N."/>
            <person name="Submissions S."/>
        </authorList>
    </citation>
    <scope>NUCLEOTIDE SEQUENCE [LARGE SCALE GENOMIC DNA]</scope>
    <source>
        <strain evidence="2 3">DSM 13796</strain>
    </source>
</reference>
<protein>
    <recommendedName>
        <fullName evidence="1">Glycerol uptake operon antiterminator regulatory protein</fullName>
    </recommendedName>
</protein>
<keyword evidence="1" id="KW-0805">Transcription regulation</keyword>
<dbReference type="EMBL" id="FOXX01000007">
    <property type="protein sequence ID" value="SFQ70976.1"/>
    <property type="molecule type" value="Genomic_DNA"/>
</dbReference>
<dbReference type="RefSeq" id="WP_061803196.1">
    <property type="nucleotide sequence ID" value="NZ_FOXX01000007.1"/>
</dbReference>
<evidence type="ECO:0000313" key="2">
    <source>
        <dbReference type="EMBL" id="SFQ70976.1"/>
    </source>
</evidence>
<accession>A0A1I6AQN9</accession>
<evidence type="ECO:0000256" key="1">
    <source>
        <dbReference type="PIRNR" id="PIRNR016897"/>
    </source>
</evidence>
<dbReference type="PIRSF" id="PIRSF016897">
    <property type="entry name" value="GlpP"/>
    <property type="match status" value="1"/>
</dbReference>
<proteinExistence type="predicted"/>
<dbReference type="InterPro" id="IPR013785">
    <property type="entry name" value="Aldolase_TIM"/>
</dbReference>
<sequence length="183" mass="20608">MSFEDQQIIPAIRDMKQLERFLRSPYQYGVLLECYLGHLKGIARAAQEHDKKLIFHVDLISGLKHDEHAVDFLCQEIKPAGIISTRLNVILKAKQKGVYAIQRVFLLDSQALEKSFAVINKGKPDYIELLPGVVPHLIEEIKEKTNTPVLAGGLIRAEHEIEKALESGAAAVTTSNEELWKKK</sequence>
<name>A0A1I6AQN9_9BACI</name>
<dbReference type="PANTHER" id="PTHR35787">
    <property type="entry name" value="GLYCEROL UPTAKE OPERON ANTITERMINATOR REGULATORY PROTEIN"/>
    <property type="match status" value="1"/>
</dbReference>
<comment type="function">
    <text evidence="1">Regulates expression of the glpD operon. In the presence of glycerol 3-phosphate (G3P) causes antitermination of transcription of glpD at the inverted repeat of the leader region to enhance its transcription. Binds and stabilizes glpD leader mRNA.</text>
</comment>
<dbReference type="InterPro" id="IPR006699">
    <property type="entry name" value="GlpP"/>
</dbReference>
<gene>
    <name evidence="2" type="ORF">SAMN02745910_02888</name>
</gene>
<dbReference type="SUPFAM" id="SSF110391">
    <property type="entry name" value="GlpP-like"/>
    <property type="match status" value="1"/>
</dbReference>
<keyword evidence="1" id="KW-0804">Transcription</keyword>
<keyword evidence="1" id="KW-0319">Glycerol metabolism</keyword>
<organism evidence="2 3">
    <name type="scientific">Priestia endophytica DSM 13796</name>
    <dbReference type="NCBI Taxonomy" id="1121089"/>
    <lineage>
        <taxon>Bacteria</taxon>
        <taxon>Bacillati</taxon>
        <taxon>Bacillota</taxon>
        <taxon>Bacilli</taxon>
        <taxon>Bacillales</taxon>
        <taxon>Bacillaceae</taxon>
        <taxon>Priestia</taxon>
    </lineage>
</organism>
<dbReference type="Pfam" id="PF04309">
    <property type="entry name" value="G3P_antiterm"/>
    <property type="match status" value="1"/>
</dbReference>
<keyword evidence="1" id="KW-0694">RNA-binding</keyword>
<dbReference type="GeneID" id="93711515"/>